<dbReference type="AlphaFoldDB" id="A0A1R7QEW6"/>
<organism evidence="2 3">
    <name type="scientific">Acinetobacter johnsonii</name>
    <dbReference type="NCBI Taxonomy" id="40214"/>
    <lineage>
        <taxon>Bacteria</taxon>
        <taxon>Pseudomonadati</taxon>
        <taxon>Pseudomonadota</taxon>
        <taxon>Gammaproteobacteria</taxon>
        <taxon>Moraxellales</taxon>
        <taxon>Moraxellaceae</taxon>
        <taxon>Acinetobacter</taxon>
    </lineage>
</organism>
<gene>
    <name evidence="2" type="ORF">ACNJC6_02390</name>
</gene>
<proteinExistence type="predicted"/>
<feature type="compositionally biased region" description="Pro residues" evidence="1">
    <location>
        <begin position="106"/>
        <end position="119"/>
    </location>
</feature>
<evidence type="ECO:0000313" key="3">
    <source>
        <dbReference type="Proteomes" id="UP000196240"/>
    </source>
</evidence>
<dbReference type="Proteomes" id="UP000196240">
    <property type="component" value="Unassembled WGS sequence"/>
</dbReference>
<name>A0A1R7QEW6_ACIJO</name>
<accession>A0A1R7QEW6</accession>
<dbReference type="RefSeq" id="WP_087013372.1">
    <property type="nucleotide sequence ID" value="NZ_FUUY01000007.1"/>
</dbReference>
<evidence type="ECO:0000313" key="2">
    <source>
        <dbReference type="EMBL" id="SJX22737.1"/>
    </source>
</evidence>
<evidence type="ECO:0000256" key="1">
    <source>
        <dbReference type="SAM" id="MobiDB-lite"/>
    </source>
</evidence>
<protein>
    <submittedName>
        <fullName evidence="2">Uncharacterized protein</fullName>
    </submittedName>
</protein>
<dbReference type="EMBL" id="FUUY01000007">
    <property type="protein sequence ID" value="SJX22737.1"/>
    <property type="molecule type" value="Genomic_DNA"/>
</dbReference>
<feature type="compositionally biased region" description="Polar residues" evidence="1">
    <location>
        <begin position="79"/>
        <end position="96"/>
    </location>
</feature>
<reference evidence="2 3" key="1">
    <citation type="submission" date="2017-02" db="EMBL/GenBank/DDBJ databases">
        <authorList>
            <person name="Peterson S.W."/>
        </authorList>
    </citation>
    <scope>NUCLEOTIDE SEQUENCE [LARGE SCALE GENOMIC DNA]</scope>
    <source>
        <strain evidence="2">C6</strain>
    </source>
</reference>
<sequence length="198" mass="22225">MNHYQKTALGLDALQQRHIPLNARQRRLLVLIGTEDFEQLADQFKQRIATPEILGQLIELGLIHSTQTAHVSSPIEPLSESQPPASLLENSQNSVNPIDLDSTAQTPPPPAPTQSPAPPLKAYSFEETRDLMMSLLQRYCGLMAKQLILQIQSATDLHSLKRCQMQWITTLQESRIEPAVLNQHLQQINYSLLHLQAA</sequence>
<feature type="region of interest" description="Disordered" evidence="1">
    <location>
        <begin position="73"/>
        <end position="120"/>
    </location>
</feature>